<dbReference type="SUPFAM" id="SSF48403">
    <property type="entry name" value="Ankyrin repeat"/>
    <property type="match status" value="1"/>
</dbReference>
<dbReference type="PROSITE" id="PS50297">
    <property type="entry name" value="ANK_REP_REGION"/>
    <property type="match status" value="1"/>
</dbReference>
<dbReference type="InterPro" id="IPR002110">
    <property type="entry name" value="Ankyrin_rpt"/>
</dbReference>
<accession>A0A098GHY4</accession>
<dbReference type="PROSITE" id="PS50088">
    <property type="entry name" value="ANK_REPEAT"/>
    <property type="match status" value="1"/>
</dbReference>
<protein>
    <submittedName>
        <fullName evidence="3">Ankyrin repeat-containing protein</fullName>
    </submittedName>
</protein>
<feature type="repeat" description="ANK" evidence="1">
    <location>
        <begin position="404"/>
        <end position="436"/>
    </location>
</feature>
<reference evidence="2" key="2">
    <citation type="submission" date="2014-09" db="EMBL/GenBank/DDBJ databases">
        <authorList>
            <person name="GOMEZ-VALERO Laura"/>
        </authorList>
    </citation>
    <scope>NUCLEOTIDE SEQUENCE</scope>
    <source>
        <strain evidence="2">ATCC33218</strain>
    </source>
</reference>
<evidence type="ECO:0000256" key="1">
    <source>
        <dbReference type="PROSITE-ProRule" id="PRU00023"/>
    </source>
</evidence>
<dbReference type="STRING" id="451.B6N58_07005"/>
<name>A0A098GHY4_LEGMI</name>
<sequence>MGMLTEGLKIKVQQLANHKIKHLLLDHLVEDKDNPSELFTNHFTNDRNTIPTQQDLEENHIIALVYKYAPTGLCEKLTELLLKVQNTEFVRLLSHETKAGDESLLYTLLNCAPDSSRRKITENLRTLREDEIINLLFCSPNSTTPNIINFLKLTNSTDQQSVISLIEALSKIDKKRLLPLLLPDGFIALFKQKPSDELALALLKLLDGYERNDLLKLIQGSSQNFLNYSKSTNLLHIIFNSQSKTIVSEFLKILGNNLSDVDIKYMLSKRDEYNRTPIESAFVRNDQSGVDTFLIGMLYTNEQLRPLLTEVSLLQPMSIMHTAVAEKRVEVVACYLEQPGQLNDSATTSLQDLAQAKGFKAITDLFRALPLLNLTKTKLSELPVEKIEAYIKADQSILQSRWMGNKTLLHHAASQGHTTLVELFLKYGLPTNLKDSEGRTAVDEALDNNHLDTLKSLTLNLKLTTVYAFADALNQAPQPINTYEGLENMLREGKPASLQAYCSQFNDSYIYFLTEIARLFLIQKRQTNSEHIKNDSTLENAIKIYIKNNLQTLQSSTPLQQNAIQLHLIILLFSLPTKERIVLLSSLTLSHQEKTQLSLVLSRALIYPGVYKNLRRIDYQQNYQLIRQLVPHDPTVLESIANIHLQKANLSDFPVETLKEFATISRRSLVQFTNQRICPILIALTLEELLNNTPPAQMALDPLFMQLKHELQLIDQDPFGLPHSLNFQYILNLATTPRLKAFIRQIIGKTAPNLKSSLSRLVLNAVNTTDLLPNSLLSELMSEYACSSELLLQPEHHRALSEVLAVASPENASSMIRTIQKNLLPKVTAASLLLVGAFEPGNEALTLWFYRLESKSKRLDLAPLIVQIDKFHARALQFCSSLTEDKYLSLHESITNLANCLNEISSYLFEIHLDQKNSSWDSRLENSLSKLNLILGQIQTQFSENKSGLKSDFHSLPAELNRFISSEELTSLSSKISSLCQGFDDLEQRIADYHRAIKIKQSESSSNLNLSTIEETNLLLNRISQHVLAGILRNPHCNQLLPQLFDWIFSCGSEISSETLYQNMSQLTGTTQPHDWLEVDKQIDYLLSLRNEVMTVLLDLQIALISPPATLDSLLLSLYNNDEAVLQKTAELCSLAQLHEFKAVIHYVITAKRNNIQLELLKIDAPLKISDVSNWIHHNLTAIDSYANRAISFKALKAGIYLENMAGGKLQAKEAYARAASFDEMLEANIANPGPKAIIALISSHIPMLTATPRSLEHRLFILKLHSLFKHTKSSIVAETVSQMPSEMLELILEQCLLGLNGEDKTAGNQENRLSDEACRSLLNNLCIYSQSNENSLNLIKERLGQQDLGVLGDDKLVAIAKEILAESGKCLTDYTLNAIWIQRLLVNPRFVAALTSCSTDTAAKILQTLSDRYRYYSMILKQDEYDRLSQFLKGKMKFSDDDKASMEKLRNEILADPIRKDHHLKRLQNILEFRADDCIRALFNQLEDNCHELQESCPEIAKAALEVLSTHYNNRIAGVRSDLLFKIADYIVSNVSQNKGDLEQDKSKLVTWLKTYLPHKNFEQTELARKQQVFLYNEKRQKIGFINEANYAMTLGVPPHPLLGQQGIIAGTRFFDSQRRVIGTLTTTGQIQHENLFQKQTSALLLATVPTEQLEESPETLYLLMSDVLTENAVDDLYEKANPNKHAWITEQIQRQLISTSRAVPKESLHRLAQSSHPDSFFTLLAHIKLQENAEQFFELILADPIQRHELLTDQRKQKLVFDFFARHDTSLLLAHYLINHKEHPWFSQGFQLFGLYAHKTSQPDLLIRALAHLGEYTFVQKTLAEQEYDSILTKLISCQACASVIWQYFLNATSLTNIQDIDSELSTLLTSCFFKHHCLPAINELNKQGNLTQTAQHRLLILIFAKQREQLFHPQELRFSSKMAWSQNELEQMTIFVKRHFHQHANADKNLGVGKELLSELVFRCANFGLTSLFYQNDRLDPTIATQTLDRSLLNAIAAKDYLPKELKEKINDIYSIIIGWFDNQHIENKRALDQLKEHHAIIDWKELSNQAWEVNDSMTQMPLISAYLINYSGKQGALVKLIKDYVSHPMIKTKPAYLKHISQVMAKFPQRDLSNCIFTALEELVTENPNYLSEDLLDHMAKFYTSKFPEKTKKKFSPEINLINHFGQQQKYGLVMRSCELLEMETLNTSAQDLLRKINREAKVESFLFQHKSSWYFPILQFFLRLLSYGLNGETNASKVVTFCDRESDYSSPAVVPQLIRTPVKSGEEIEQAKTLAENTGKLRVRYEKFLKAEQLRKAKEEKKAQSATHSPYRSNLSPVHFAPRQGLECGTEAALHPELRYTETLAAI</sequence>
<organism evidence="2 4">
    <name type="scientific">Legionella micdadei</name>
    <name type="common">Tatlockia micdadei</name>
    <dbReference type="NCBI Taxonomy" id="451"/>
    <lineage>
        <taxon>Bacteria</taxon>
        <taxon>Pseudomonadati</taxon>
        <taxon>Pseudomonadota</taxon>
        <taxon>Gammaproteobacteria</taxon>
        <taxon>Legionellales</taxon>
        <taxon>Legionellaceae</taxon>
        <taxon>Legionella</taxon>
    </lineage>
</organism>
<dbReference type="Pfam" id="PF12796">
    <property type="entry name" value="Ank_2"/>
    <property type="match status" value="1"/>
</dbReference>
<evidence type="ECO:0000313" key="5">
    <source>
        <dbReference type="Proteomes" id="UP000182998"/>
    </source>
</evidence>
<dbReference type="SMART" id="SM00248">
    <property type="entry name" value="ANK"/>
    <property type="match status" value="2"/>
</dbReference>
<gene>
    <name evidence="2" type="ORF">LMI_1792</name>
    <name evidence="3" type="ORF">SAMN02982997_01299</name>
</gene>
<dbReference type="EMBL" id="LN614830">
    <property type="protein sequence ID" value="CEG61086.1"/>
    <property type="molecule type" value="Genomic_DNA"/>
</dbReference>
<dbReference type="HOGENOM" id="CLU_229659_0_0_6"/>
<reference evidence="3 5" key="3">
    <citation type="submission" date="2016-10" db="EMBL/GenBank/DDBJ databases">
        <authorList>
            <person name="Varghese N."/>
            <person name="Submissions S."/>
        </authorList>
    </citation>
    <scope>NUCLEOTIDE SEQUENCE [LARGE SCALE GENOMIC DNA]</scope>
    <source>
        <strain evidence="3 5">ATCC 33218</strain>
    </source>
</reference>
<dbReference type="RefSeq" id="WP_045099387.1">
    <property type="nucleotide sequence ID" value="NZ_FMVN01000006.1"/>
</dbReference>
<keyword evidence="5" id="KW-1185">Reference proteome</keyword>
<dbReference type="KEGG" id="tmc:LMI_1792"/>
<dbReference type="OrthoDB" id="5631291at2"/>
<reference evidence="4" key="1">
    <citation type="submission" date="2014-09" db="EMBL/GenBank/DDBJ databases">
        <authorList>
            <person name="Gomez-Valero L."/>
        </authorList>
    </citation>
    <scope>NUCLEOTIDE SEQUENCE [LARGE SCALE GENOMIC DNA]</scope>
    <source>
        <strain evidence="4">ATCC33218</strain>
    </source>
</reference>
<keyword evidence="1" id="KW-0040">ANK repeat</keyword>
<dbReference type="Proteomes" id="UP000182998">
    <property type="component" value="Unassembled WGS sequence"/>
</dbReference>
<dbReference type="EMBL" id="FMVN01000006">
    <property type="protein sequence ID" value="SCY29764.1"/>
    <property type="molecule type" value="Genomic_DNA"/>
</dbReference>
<evidence type="ECO:0000313" key="3">
    <source>
        <dbReference type="EMBL" id="SCY29764.1"/>
    </source>
</evidence>
<evidence type="ECO:0000313" key="2">
    <source>
        <dbReference type="EMBL" id="CEG61086.1"/>
    </source>
</evidence>
<proteinExistence type="predicted"/>
<dbReference type="Proteomes" id="UP000032414">
    <property type="component" value="Chromosome I"/>
</dbReference>
<dbReference type="InterPro" id="IPR036770">
    <property type="entry name" value="Ankyrin_rpt-contain_sf"/>
</dbReference>
<evidence type="ECO:0000313" key="4">
    <source>
        <dbReference type="Proteomes" id="UP000032414"/>
    </source>
</evidence>
<dbReference type="Gene3D" id="1.25.40.20">
    <property type="entry name" value="Ankyrin repeat-containing domain"/>
    <property type="match status" value="1"/>
</dbReference>
<dbReference type="PATRIC" id="fig|451.8.peg.1507"/>